<organism evidence="2 3">
    <name type="scientific">Dichotomopilus funicola</name>
    <dbReference type="NCBI Taxonomy" id="1934379"/>
    <lineage>
        <taxon>Eukaryota</taxon>
        <taxon>Fungi</taxon>
        <taxon>Dikarya</taxon>
        <taxon>Ascomycota</taxon>
        <taxon>Pezizomycotina</taxon>
        <taxon>Sordariomycetes</taxon>
        <taxon>Sordariomycetidae</taxon>
        <taxon>Sordariales</taxon>
        <taxon>Chaetomiaceae</taxon>
        <taxon>Dichotomopilus</taxon>
    </lineage>
</organism>
<dbReference type="Proteomes" id="UP001302676">
    <property type="component" value="Unassembled WGS sequence"/>
</dbReference>
<proteinExistence type="predicted"/>
<reference evidence="2" key="1">
    <citation type="journal article" date="2023" name="Mol. Phylogenet. Evol.">
        <title>Genome-scale phylogeny and comparative genomics of the fungal order Sordariales.</title>
        <authorList>
            <person name="Hensen N."/>
            <person name="Bonometti L."/>
            <person name="Westerberg I."/>
            <person name="Brannstrom I.O."/>
            <person name="Guillou S."/>
            <person name="Cros-Aarteil S."/>
            <person name="Calhoun S."/>
            <person name="Haridas S."/>
            <person name="Kuo A."/>
            <person name="Mondo S."/>
            <person name="Pangilinan J."/>
            <person name="Riley R."/>
            <person name="LaButti K."/>
            <person name="Andreopoulos B."/>
            <person name="Lipzen A."/>
            <person name="Chen C."/>
            <person name="Yan M."/>
            <person name="Daum C."/>
            <person name="Ng V."/>
            <person name="Clum A."/>
            <person name="Steindorff A."/>
            <person name="Ohm R.A."/>
            <person name="Martin F."/>
            <person name="Silar P."/>
            <person name="Natvig D.O."/>
            <person name="Lalanne C."/>
            <person name="Gautier V."/>
            <person name="Ament-Velasquez S.L."/>
            <person name="Kruys A."/>
            <person name="Hutchinson M.I."/>
            <person name="Powell A.J."/>
            <person name="Barry K."/>
            <person name="Miller A.N."/>
            <person name="Grigoriev I.V."/>
            <person name="Debuchy R."/>
            <person name="Gladieux P."/>
            <person name="Hiltunen Thoren M."/>
            <person name="Johannesson H."/>
        </authorList>
    </citation>
    <scope>NUCLEOTIDE SEQUENCE</scope>
    <source>
        <strain evidence="2">CBS 141.50</strain>
    </source>
</reference>
<gene>
    <name evidence="2" type="ORF">C8A04DRAFT_34148</name>
</gene>
<dbReference type="EMBL" id="MU853556">
    <property type="protein sequence ID" value="KAK4147438.1"/>
    <property type="molecule type" value="Genomic_DNA"/>
</dbReference>
<sequence>MTDPLSVAGLVAGLLSLGLQVSGGITQYIDALECREAEIASAKRQNDTLQTLLQVVNSSLIPLQREQPTVTLTVQHCVDVCNDELKKLGELVVKLAPQPPSPSGVDSQRSKWKAHGDKLRYPFSRPKLQQLEDRLRNANASLQLALQTLEL</sequence>
<accession>A0AAN6V9Q7</accession>
<dbReference type="GeneID" id="87819344"/>
<keyword evidence="3" id="KW-1185">Reference proteome</keyword>
<dbReference type="RefSeq" id="XP_062640809.1">
    <property type="nucleotide sequence ID" value="XM_062782731.1"/>
</dbReference>
<evidence type="ECO:0000256" key="1">
    <source>
        <dbReference type="SAM" id="SignalP"/>
    </source>
</evidence>
<evidence type="ECO:0000313" key="3">
    <source>
        <dbReference type="Proteomes" id="UP001302676"/>
    </source>
</evidence>
<protein>
    <recommendedName>
        <fullName evidence="4">Fungal N-terminal domain-containing protein</fullName>
    </recommendedName>
</protein>
<feature type="chain" id="PRO_5042838877" description="Fungal N-terminal domain-containing protein" evidence="1">
    <location>
        <begin position="24"/>
        <end position="151"/>
    </location>
</feature>
<keyword evidence="1" id="KW-0732">Signal</keyword>
<name>A0AAN6V9Q7_9PEZI</name>
<evidence type="ECO:0008006" key="4">
    <source>
        <dbReference type="Google" id="ProtNLM"/>
    </source>
</evidence>
<feature type="signal peptide" evidence="1">
    <location>
        <begin position="1"/>
        <end position="23"/>
    </location>
</feature>
<evidence type="ECO:0000313" key="2">
    <source>
        <dbReference type="EMBL" id="KAK4147438.1"/>
    </source>
</evidence>
<comment type="caution">
    <text evidence="2">The sequence shown here is derived from an EMBL/GenBank/DDBJ whole genome shotgun (WGS) entry which is preliminary data.</text>
</comment>
<reference evidence="2" key="2">
    <citation type="submission" date="2023-05" db="EMBL/GenBank/DDBJ databases">
        <authorList>
            <consortium name="Lawrence Berkeley National Laboratory"/>
            <person name="Steindorff A."/>
            <person name="Hensen N."/>
            <person name="Bonometti L."/>
            <person name="Westerberg I."/>
            <person name="Brannstrom I.O."/>
            <person name="Guillou S."/>
            <person name="Cros-Aarteil S."/>
            <person name="Calhoun S."/>
            <person name="Haridas S."/>
            <person name="Kuo A."/>
            <person name="Mondo S."/>
            <person name="Pangilinan J."/>
            <person name="Riley R."/>
            <person name="Labutti K."/>
            <person name="Andreopoulos B."/>
            <person name="Lipzen A."/>
            <person name="Chen C."/>
            <person name="Yanf M."/>
            <person name="Daum C."/>
            <person name="Ng V."/>
            <person name="Clum A."/>
            <person name="Ohm R."/>
            <person name="Martin F."/>
            <person name="Silar P."/>
            <person name="Natvig D."/>
            <person name="Lalanne C."/>
            <person name="Gautier V."/>
            <person name="Ament-Velasquez S.L."/>
            <person name="Kruys A."/>
            <person name="Hutchinson M.I."/>
            <person name="Powell A.J."/>
            <person name="Barry K."/>
            <person name="Miller A.N."/>
            <person name="Grigoriev I.V."/>
            <person name="Debuchy R."/>
            <person name="Gladieux P."/>
            <person name="Thoren M.H."/>
            <person name="Johannesson H."/>
        </authorList>
    </citation>
    <scope>NUCLEOTIDE SEQUENCE</scope>
    <source>
        <strain evidence="2">CBS 141.50</strain>
    </source>
</reference>
<dbReference type="AlphaFoldDB" id="A0AAN6V9Q7"/>